<organism evidence="2 3">
    <name type="scientific">Pedobacter chinensis</name>
    <dbReference type="NCBI Taxonomy" id="2282421"/>
    <lineage>
        <taxon>Bacteria</taxon>
        <taxon>Pseudomonadati</taxon>
        <taxon>Bacteroidota</taxon>
        <taxon>Sphingobacteriia</taxon>
        <taxon>Sphingobacteriales</taxon>
        <taxon>Sphingobacteriaceae</taxon>
        <taxon>Pedobacter</taxon>
    </lineage>
</organism>
<dbReference type="RefSeq" id="WP_115404611.1">
    <property type="nucleotide sequence ID" value="NZ_QPKV01000012.1"/>
</dbReference>
<keyword evidence="1" id="KW-1133">Transmembrane helix</keyword>
<proteinExistence type="predicted"/>
<dbReference type="AlphaFoldDB" id="A0A369PPV4"/>
<feature type="transmembrane region" description="Helical" evidence="1">
    <location>
        <begin position="21"/>
        <end position="41"/>
    </location>
</feature>
<feature type="transmembrane region" description="Helical" evidence="1">
    <location>
        <begin position="47"/>
        <end position="66"/>
    </location>
</feature>
<gene>
    <name evidence="2" type="ORF">DU508_20395</name>
</gene>
<sequence>MRMYPVYKGLQKPLVYRGFKGKFIAYGISSLGLGLVTGGLAGALLNMYIGGLLTILSIAGGLLYTYSKQAFGLHDKTRSREIFIHRIYLRRGYGKTGI</sequence>
<evidence type="ECO:0000313" key="3">
    <source>
        <dbReference type="Proteomes" id="UP000253961"/>
    </source>
</evidence>
<protein>
    <submittedName>
        <fullName evidence="2">DUF4133 domain-containing protein</fullName>
    </submittedName>
</protein>
<evidence type="ECO:0000256" key="1">
    <source>
        <dbReference type="SAM" id="Phobius"/>
    </source>
</evidence>
<dbReference type="Proteomes" id="UP000253961">
    <property type="component" value="Unassembled WGS sequence"/>
</dbReference>
<accession>A0A369PPV4</accession>
<comment type="caution">
    <text evidence="2">The sequence shown here is derived from an EMBL/GenBank/DDBJ whole genome shotgun (WGS) entry which is preliminary data.</text>
</comment>
<name>A0A369PPV4_9SPHI</name>
<keyword evidence="1" id="KW-0472">Membrane</keyword>
<reference evidence="2 3" key="1">
    <citation type="submission" date="2018-07" db="EMBL/GenBank/DDBJ databases">
        <title>Pedobacter sp. nov., isolated from soil.</title>
        <authorList>
            <person name="Zhou L.Y."/>
            <person name="Du Z.J."/>
        </authorList>
    </citation>
    <scope>NUCLEOTIDE SEQUENCE [LARGE SCALE GENOMIC DNA]</scope>
    <source>
        <strain evidence="2 3">JDX94</strain>
    </source>
</reference>
<keyword evidence="3" id="KW-1185">Reference proteome</keyword>
<keyword evidence="1" id="KW-0812">Transmembrane</keyword>
<dbReference type="OrthoDB" id="1048241at2"/>
<dbReference type="EMBL" id="QPKV01000012">
    <property type="protein sequence ID" value="RDC54584.1"/>
    <property type="molecule type" value="Genomic_DNA"/>
</dbReference>
<evidence type="ECO:0000313" key="2">
    <source>
        <dbReference type="EMBL" id="RDC54584.1"/>
    </source>
</evidence>